<sequence>MQPPSSYFESIASRTRFSRDPPFFVVTNNNTTGAKTKGPEDVNQTHQKGGCVPTRCTGAFKVGDYHRMSSGLVQESMCAARALLGLSEQHRPASPLFS</sequence>
<evidence type="ECO:0000256" key="1">
    <source>
        <dbReference type="SAM" id="MobiDB-lite"/>
    </source>
</evidence>
<gene>
    <name evidence="2" type="ORF">PG991_003445</name>
</gene>
<reference evidence="2 3" key="1">
    <citation type="submission" date="2023-01" db="EMBL/GenBank/DDBJ databases">
        <title>Analysis of 21 Apiospora genomes using comparative genomics revels a genus with tremendous synthesis potential of carbohydrate active enzymes and secondary metabolites.</title>
        <authorList>
            <person name="Sorensen T."/>
        </authorList>
    </citation>
    <scope>NUCLEOTIDE SEQUENCE [LARGE SCALE GENOMIC DNA]</scope>
    <source>
        <strain evidence="2 3">CBS 20057</strain>
    </source>
</reference>
<name>A0ABR1S3C7_9PEZI</name>
<accession>A0ABR1S3C7</accession>
<comment type="caution">
    <text evidence="2">The sequence shown here is derived from an EMBL/GenBank/DDBJ whole genome shotgun (WGS) entry which is preliminary data.</text>
</comment>
<evidence type="ECO:0000313" key="2">
    <source>
        <dbReference type="EMBL" id="KAK8026389.1"/>
    </source>
</evidence>
<feature type="region of interest" description="Disordered" evidence="1">
    <location>
        <begin position="22"/>
        <end position="49"/>
    </location>
</feature>
<proteinExistence type="predicted"/>
<protein>
    <submittedName>
        <fullName evidence="2">Uncharacterized protein</fullName>
    </submittedName>
</protein>
<keyword evidence="3" id="KW-1185">Reference proteome</keyword>
<dbReference type="Proteomes" id="UP001396898">
    <property type="component" value="Unassembled WGS sequence"/>
</dbReference>
<organism evidence="2 3">
    <name type="scientific">Apiospora marii</name>
    <dbReference type="NCBI Taxonomy" id="335849"/>
    <lineage>
        <taxon>Eukaryota</taxon>
        <taxon>Fungi</taxon>
        <taxon>Dikarya</taxon>
        <taxon>Ascomycota</taxon>
        <taxon>Pezizomycotina</taxon>
        <taxon>Sordariomycetes</taxon>
        <taxon>Xylariomycetidae</taxon>
        <taxon>Amphisphaeriales</taxon>
        <taxon>Apiosporaceae</taxon>
        <taxon>Apiospora</taxon>
    </lineage>
</organism>
<evidence type="ECO:0000313" key="3">
    <source>
        <dbReference type="Proteomes" id="UP001396898"/>
    </source>
</evidence>
<dbReference type="EMBL" id="JAQQWI010000007">
    <property type="protein sequence ID" value="KAK8026389.1"/>
    <property type="molecule type" value="Genomic_DNA"/>
</dbReference>